<name>A0A367FVK9_9FIRM</name>
<organism evidence="4 5">
    <name type="scientific">Blautia obeum</name>
    <dbReference type="NCBI Taxonomy" id="40520"/>
    <lineage>
        <taxon>Bacteria</taxon>
        <taxon>Bacillati</taxon>
        <taxon>Bacillota</taxon>
        <taxon>Clostridia</taxon>
        <taxon>Lachnospirales</taxon>
        <taxon>Lachnospiraceae</taxon>
        <taxon>Blautia</taxon>
    </lineage>
</organism>
<evidence type="ECO:0000256" key="1">
    <source>
        <dbReference type="ARBA" id="ARBA00022737"/>
    </source>
</evidence>
<comment type="caution">
    <text evidence="4">The sequence shown here is derived from an EMBL/GenBank/DDBJ whole genome shotgun (WGS) entry which is preliminary data.</text>
</comment>
<evidence type="ECO:0000256" key="2">
    <source>
        <dbReference type="PROSITE-ProRule" id="PRU00591"/>
    </source>
</evidence>
<dbReference type="EMBL" id="PSQG01000021">
    <property type="protein sequence ID" value="RCH42500.1"/>
    <property type="molecule type" value="Genomic_DNA"/>
</dbReference>
<dbReference type="Proteomes" id="UP000253208">
    <property type="component" value="Unassembled WGS sequence"/>
</dbReference>
<dbReference type="RefSeq" id="WP_114002560.1">
    <property type="nucleotide sequence ID" value="NZ_PSQG01000021.1"/>
</dbReference>
<dbReference type="Pfam" id="PF19127">
    <property type="entry name" value="Choline_bind_3"/>
    <property type="match status" value="1"/>
</dbReference>
<proteinExistence type="predicted"/>
<evidence type="ECO:0000313" key="5">
    <source>
        <dbReference type="Proteomes" id="UP000253208"/>
    </source>
</evidence>
<dbReference type="Gene3D" id="2.10.270.10">
    <property type="entry name" value="Cholin Binding"/>
    <property type="match status" value="1"/>
</dbReference>
<feature type="repeat" description="Cell wall-binding" evidence="2">
    <location>
        <begin position="116"/>
        <end position="136"/>
    </location>
</feature>
<protein>
    <submittedName>
        <fullName evidence="4">Cell wall-binding protein</fullName>
    </submittedName>
</protein>
<gene>
    <name evidence="4" type="ORF">C4886_13735</name>
</gene>
<keyword evidence="1" id="KW-0677">Repeat</keyword>
<dbReference type="AlphaFoldDB" id="A0A367FVK9"/>
<dbReference type="InterPro" id="IPR018337">
    <property type="entry name" value="Cell_wall/Cho-bd_repeat"/>
</dbReference>
<reference evidence="4 5" key="1">
    <citation type="submission" date="2018-02" db="EMBL/GenBank/DDBJ databases">
        <title>Complete genome sequencing of Faecalibacterium prausnitzii strains isolated from the human gut.</title>
        <authorList>
            <person name="Fitzgerald B.C."/>
            <person name="Shkoporov A.N."/>
            <person name="Ross P.R."/>
            <person name="Hill C."/>
        </authorList>
    </citation>
    <scope>NUCLEOTIDE SEQUENCE [LARGE SCALE GENOMIC DNA]</scope>
    <source>
        <strain evidence="4 5">APC942/31-1</strain>
    </source>
</reference>
<feature type="compositionally biased region" description="Low complexity" evidence="3">
    <location>
        <begin position="65"/>
        <end position="74"/>
    </location>
</feature>
<dbReference type="PROSITE" id="PS51170">
    <property type="entry name" value="CW"/>
    <property type="match status" value="2"/>
</dbReference>
<evidence type="ECO:0000313" key="4">
    <source>
        <dbReference type="EMBL" id="RCH42500.1"/>
    </source>
</evidence>
<sequence length="178" mass="19393">MSEHTPRMNRLLIFVAVFLCLICGILFTQSSAGPFESSSTSVVSINTSDISTIEPSSDRDHHTDASISSGAPSPSATPSPVPTEIPETEKVSPEAENGVWTPDGTNWKFMVDGTAYTGWLTDTDGHRYYFNKDGIMQTGWITLGKKRYYLDEDGIMQTGTITVNGKKYTLAADGSLKK</sequence>
<dbReference type="SUPFAM" id="SSF69360">
    <property type="entry name" value="Cell wall binding repeat"/>
    <property type="match status" value="1"/>
</dbReference>
<feature type="repeat" description="Cell wall-binding" evidence="2">
    <location>
        <begin position="137"/>
        <end position="156"/>
    </location>
</feature>
<accession>A0A367FVK9</accession>
<evidence type="ECO:0000256" key="3">
    <source>
        <dbReference type="SAM" id="MobiDB-lite"/>
    </source>
</evidence>
<feature type="region of interest" description="Disordered" evidence="3">
    <location>
        <begin position="51"/>
        <end position="99"/>
    </location>
</feature>